<dbReference type="AlphaFoldDB" id="A0A2T9ZD00"/>
<feature type="region of interest" description="Disordered" evidence="1">
    <location>
        <begin position="195"/>
        <end position="216"/>
    </location>
</feature>
<protein>
    <submittedName>
        <fullName evidence="2">Uncharacterized protein</fullName>
    </submittedName>
</protein>
<name>A0A2T9ZD00_9FUNG</name>
<accession>A0A2T9ZD00</accession>
<proteinExistence type="predicted"/>
<gene>
    <name evidence="2" type="ORF">BB560_003070</name>
</gene>
<evidence type="ECO:0000256" key="1">
    <source>
        <dbReference type="SAM" id="MobiDB-lite"/>
    </source>
</evidence>
<reference evidence="2 3" key="1">
    <citation type="journal article" date="2018" name="MBio">
        <title>Comparative Genomics Reveals the Core Gene Toolbox for the Fungus-Insect Symbiosis.</title>
        <authorList>
            <person name="Wang Y."/>
            <person name="Stata M."/>
            <person name="Wang W."/>
            <person name="Stajich J.E."/>
            <person name="White M.M."/>
            <person name="Moncalvo J.M."/>
        </authorList>
    </citation>
    <scope>NUCLEOTIDE SEQUENCE [LARGE SCALE GENOMIC DNA]</scope>
    <source>
        <strain evidence="2 3">SC-DP-2</strain>
    </source>
</reference>
<dbReference type="Proteomes" id="UP000245609">
    <property type="component" value="Unassembled WGS sequence"/>
</dbReference>
<dbReference type="EMBL" id="MBFS01000447">
    <property type="protein sequence ID" value="PVV02474.1"/>
    <property type="molecule type" value="Genomic_DNA"/>
</dbReference>
<comment type="caution">
    <text evidence="2">The sequence shown here is derived from an EMBL/GenBank/DDBJ whole genome shotgun (WGS) entry which is preliminary data.</text>
</comment>
<feature type="compositionally biased region" description="Low complexity" evidence="1">
    <location>
        <begin position="196"/>
        <end position="212"/>
    </location>
</feature>
<organism evidence="2 3">
    <name type="scientific">Smittium megazygosporum</name>
    <dbReference type="NCBI Taxonomy" id="133381"/>
    <lineage>
        <taxon>Eukaryota</taxon>
        <taxon>Fungi</taxon>
        <taxon>Fungi incertae sedis</taxon>
        <taxon>Zoopagomycota</taxon>
        <taxon>Kickxellomycotina</taxon>
        <taxon>Harpellomycetes</taxon>
        <taxon>Harpellales</taxon>
        <taxon>Legeriomycetaceae</taxon>
        <taxon>Smittium</taxon>
    </lineage>
</organism>
<dbReference type="OrthoDB" id="5600268at2759"/>
<sequence>MEHLSILKKPFKPKKVVLTEKALRKHIVCIETKSRRDNEPVESNFKLKRLYIYLKQHHRFMYEESKSNSPDYLDTNTDFEESDAVNGTKNNLETRVSHTKNNNSINNSIETKELQRNKNALQTNPVSKKISGNKVQNIFTSRLTISANINKSTGNKLGRLGVFNKSKISKLDLNIIDGVGSDVFQPLDNEQVSRFDSSANSNLKSSDLSNNKEGGNEIRNENAFLAEKSFLKKRFVNYSPEHKKIKFHKNVISQANTVSRPKEVEDQNIYTDPANLDDRFIDMMHNESPYPIVYKSSDIRNNIHQASNFDIPIHNLTLENLDTKNQKNDITHNPNVENDYQNAYDTFFYNRCFENDDIAQGLKMDNSHCYVFDKVNSYKQSFEKYYIARENTATFWKPRRMD</sequence>
<evidence type="ECO:0000313" key="3">
    <source>
        <dbReference type="Proteomes" id="UP000245609"/>
    </source>
</evidence>
<evidence type="ECO:0000313" key="2">
    <source>
        <dbReference type="EMBL" id="PVV02474.1"/>
    </source>
</evidence>
<keyword evidence="3" id="KW-1185">Reference proteome</keyword>